<dbReference type="SMR" id="A0A8T3AD51"/>
<dbReference type="AlphaFoldDB" id="A0A8T3AD51"/>
<dbReference type="Proteomes" id="UP000829196">
    <property type="component" value="Unassembled WGS sequence"/>
</dbReference>
<reference evidence="1" key="1">
    <citation type="journal article" date="2022" name="Front. Genet.">
        <title>Chromosome-Scale Assembly of the Dendrobium nobile Genome Provides Insights Into the Molecular Mechanism of the Biosynthesis of the Medicinal Active Ingredient of Dendrobium.</title>
        <authorList>
            <person name="Xu Q."/>
            <person name="Niu S.-C."/>
            <person name="Li K.-L."/>
            <person name="Zheng P.-J."/>
            <person name="Zhang X.-J."/>
            <person name="Jia Y."/>
            <person name="Liu Y."/>
            <person name="Niu Y.-X."/>
            <person name="Yu L.-H."/>
            <person name="Chen D.-F."/>
            <person name="Zhang G.-Q."/>
        </authorList>
    </citation>
    <scope>NUCLEOTIDE SEQUENCE</scope>
    <source>
        <tissue evidence="1">Leaf</tissue>
    </source>
</reference>
<evidence type="ECO:0000313" key="2">
    <source>
        <dbReference type="Proteomes" id="UP000829196"/>
    </source>
</evidence>
<protein>
    <recommendedName>
        <fullName evidence="3">RNase H type-1 domain-containing protein</fullName>
    </recommendedName>
</protein>
<sequence length="174" mass="19909">MDNLEQCINWLDTSSKKKDMVVNLYCNSIFLNWKSRNKYLHEGVEESSSYIASNAICQASISFCSSHFNLGIWDVNQSFRLSNNWHPPPPNWIKVNVDASLLSSYKAGIAAIIRGCKGRFLCAYGRSCIHWDIAQLELLAIHSLKDEIKDWMFKYKGLIIEGDNTNIISFYQSS</sequence>
<accession>A0A8T3AD51</accession>
<proteinExistence type="predicted"/>
<dbReference type="InterPro" id="IPR053151">
    <property type="entry name" value="RNase_H-like"/>
</dbReference>
<evidence type="ECO:0000313" key="1">
    <source>
        <dbReference type="EMBL" id="KAI0492265.1"/>
    </source>
</evidence>
<dbReference type="PANTHER" id="PTHR47723">
    <property type="entry name" value="OS05G0353850 PROTEIN"/>
    <property type="match status" value="1"/>
</dbReference>
<dbReference type="OrthoDB" id="781793at2759"/>
<name>A0A8T3AD51_DENNO</name>
<organism evidence="1 2">
    <name type="scientific">Dendrobium nobile</name>
    <name type="common">Orchid</name>
    <dbReference type="NCBI Taxonomy" id="94219"/>
    <lineage>
        <taxon>Eukaryota</taxon>
        <taxon>Viridiplantae</taxon>
        <taxon>Streptophyta</taxon>
        <taxon>Embryophyta</taxon>
        <taxon>Tracheophyta</taxon>
        <taxon>Spermatophyta</taxon>
        <taxon>Magnoliopsida</taxon>
        <taxon>Liliopsida</taxon>
        <taxon>Asparagales</taxon>
        <taxon>Orchidaceae</taxon>
        <taxon>Epidendroideae</taxon>
        <taxon>Malaxideae</taxon>
        <taxon>Dendrobiinae</taxon>
        <taxon>Dendrobium</taxon>
    </lineage>
</organism>
<gene>
    <name evidence="1" type="ORF">KFK09_026534</name>
</gene>
<comment type="caution">
    <text evidence="1">The sequence shown here is derived from an EMBL/GenBank/DDBJ whole genome shotgun (WGS) entry which is preliminary data.</text>
</comment>
<dbReference type="PANTHER" id="PTHR47723:SF22">
    <property type="entry name" value="RNASE H TYPE-1 DOMAIN-CONTAINING PROTEIN"/>
    <property type="match status" value="1"/>
</dbReference>
<dbReference type="EMBL" id="JAGYWB010000018">
    <property type="protein sequence ID" value="KAI0492265.1"/>
    <property type="molecule type" value="Genomic_DNA"/>
</dbReference>
<keyword evidence="2" id="KW-1185">Reference proteome</keyword>
<evidence type="ECO:0008006" key="3">
    <source>
        <dbReference type="Google" id="ProtNLM"/>
    </source>
</evidence>